<dbReference type="Gene3D" id="1.10.10.60">
    <property type="entry name" value="Homeodomain-like"/>
    <property type="match status" value="1"/>
</dbReference>
<evidence type="ECO:0000256" key="3">
    <source>
        <dbReference type="ARBA" id="ARBA00023015"/>
    </source>
</evidence>
<dbReference type="PANTHER" id="PTHR32071:SF120">
    <property type="entry name" value="TRANSCRIPTIONAL REGULATOR-RELATED"/>
    <property type="match status" value="1"/>
</dbReference>
<protein>
    <submittedName>
        <fullName evidence="7">Fis family transcriptional regulator</fullName>
    </submittedName>
</protein>
<evidence type="ECO:0000256" key="4">
    <source>
        <dbReference type="ARBA" id="ARBA00023125"/>
    </source>
</evidence>
<dbReference type="Proteomes" id="UP000717981">
    <property type="component" value="Unassembled WGS sequence"/>
</dbReference>
<evidence type="ECO:0000259" key="6">
    <source>
        <dbReference type="PROSITE" id="PS50045"/>
    </source>
</evidence>
<dbReference type="FunFam" id="3.40.50.300:FF:000006">
    <property type="entry name" value="DNA-binding transcriptional regulator NtrC"/>
    <property type="match status" value="1"/>
</dbReference>
<evidence type="ECO:0000256" key="5">
    <source>
        <dbReference type="ARBA" id="ARBA00023163"/>
    </source>
</evidence>
<dbReference type="PROSITE" id="PS00676">
    <property type="entry name" value="SIGMA54_INTERACT_2"/>
    <property type="match status" value="1"/>
</dbReference>
<keyword evidence="2" id="KW-0067">ATP-binding</keyword>
<dbReference type="InterPro" id="IPR027417">
    <property type="entry name" value="P-loop_NTPase"/>
</dbReference>
<dbReference type="InterPro" id="IPR003593">
    <property type="entry name" value="AAA+_ATPase"/>
</dbReference>
<dbReference type="Pfam" id="PF00158">
    <property type="entry name" value="Sigma54_activat"/>
    <property type="match status" value="1"/>
</dbReference>
<proteinExistence type="predicted"/>
<dbReference type="InterPro" id="IPR025944">
    <property type="entry name" value="Sigma_54_int_dom_CS"/>
</dbReference>
<dbReference type="Gene3D" id="1.10.8.60">
    <property type="match status" value="1"/>
</dbReference>
<evidence type="ECO:0000313" key="7">
    <source>
        <dbReference type="EMBL" id="KAF1689448.1"/>
    </source>
</evidence>
<feature type="domain" description="Sigma-54 factor interaction" evidence="6">
    <location>
        <begin position="117"/>
        <end position="346"/>
    </location>
</feature>
<dbReference type="OrthoDB" id="9804019at2"/>
<dbReference type="EMBL" id="PDWK01000021">
    <property type="protein sequence ID" value="KAF1689448.1"/>
    <property type="molecule type" value="Genomic_DNA"/>
</dbReference>
<dbReference type="GO" id="GO:0006355">
    <property type="term" value="P:regulation of DNA-templated transcription"/>
    <property type="evidence" value="ECO:0007669"/>
    <property type="project" value="InterPro"/>
</dbReference>
<dbReference type="GO" id="GO:0043565">
    <property type="term" value="F:sequence-specific DNA binding"/>
    <property type="evidence" value="ECO:0007669"/>
    <property type="project" value="InterPro"/>
</dbReference>
<dbReference type="SMART" id="SM00382">
    <property type="entry name" value="AAA"/>
    <property type="match status" value="1"/>
</dbReference>
<name>A0A921TEA9_9GAMM</name>
<keyword evidence="8" id="KW-1185">Reference proteome</keyword>
<dbReference type="PROSITE" id="PS00688">
    <property type="entry name" value="SIGMA54_INTERACT_3"/>
    <property type="match status" value="1"/>
</dbReference>
<evidence type="ECO:0000256" key="1">
    <source>
        <dbReference type="ARBA" id="ARBA00022741"/>
    </source>
</evidence>
<reference evidence="7" key="1">
    <citation type="submission" date="2017-10" db="EMBL/GenBank/DDBJ databases">
        <title>Whole genome sequencing of members of genus Pseudoxanthomonas.</title>
        <authorList>
            <person name="Kumar S."/>
            <person name="Bansal K."/>
            <person name="Kaur A."/>
            <person name="Patil P."/>
            <person name="Sharma S."/>
            <person name="Patil P.B."/>
        </authorList>
    </citation>
    <scope>NUCLEOTIDE SEQUENCE</scope>
    <source>
        <strain evidence="7">DSM 22914</strain>
    </source>
</reference>
<gene>
    <name evidence="7" type="ORF">CR938_05905</name>
</gene>
<comment type="caution">
    <text evidence="7">The sequence shown here is derived from an EMBL/GenBank/DDBJ whole genome shotgun (WGS) entry which is preliminary data.</text>
</comment>
<dbReference type="PROSITE" id="PS50045">
    <property type="entry name" value="SIGMA54_INTERACT_4"/>
    <property type="match status" value="1"/>
</dbReference>
<dbReference type="GO" id="GO:0005524">
    <property type="term" value="F:ATP binding"/>
    <property type="evidence" value="ECO:0007669"/>
    <property type="project" value="UniProtKB-KW"/>
</dbReference>
<dbReference type="PANTHER" id="PTHR32071">
    <property type="entry name" value="TRANSCRIPTIONAL REGULATORY PROTEIN"/>
    <property type="match status" value="1"/>
</dbReference>
<keyword evidence="4" id="KW-0238">DNA-binding</keyword>
<dbReference type="CDD" id="cd00009">
    <property type="entry name" value="AAA"/>
    <property type="match status" value="1"/>
</dbReference>
<dbReference type="InterPro" id="IPR058031">
    <property type="entry name" value="AAA_lid_NorR"/>
</dbReference>
<accession>A0A921TEA9</accession>
<dbReference type="SUPFAM" id="SSF46689">
    <property type="entry name" value="Homeodomain-like"/>
    <property type="match status" value="1"/>
</dbReference>
<dbReference type="SUPFAM" id="SSF52540">
    <property type="entry name" value="P-loop containing nucleoside triphosphate hydrolases"/>
    <property type="match status" value="1"/>
</dbReference>
<dbReference type="AlphaFoldDB" id="A0A921TEA9"/>
<dbReference type="Pfam" id="PF25601">
    <property type="entry name" value="AAA_lid_14"/>
    <property type="match status" value="1"/>
</dbReference>
<dbReference type="InterPro" id="IPR002197">
    <property type="entry name" value="HTH_Fis"/>
</dbReference>
<dbReference type="Pfam" id="PF02954">
    <property type="entry name" value="HTH_8"/>
    <property type="match status" value="1"/>
</dbReference>
<dbReference type="InterPro" id="IPR025943">
    <property type="entry name" value="Sigma_54_int_dom_ATP-bd_2"/>
</dbReference>
<evidence type="ECO:0000313" key="8">
    <source>
        <dbReference type="Proteomes" id="UP000717981"/>
    </source>
</evidence>
<dbReference type="InterPro" id="IPR009057">
    <property type="entry name" value="Homeodomain-like_sf"/>
</dbReference>
<evidence type="ECO:0000256" key="2">
    <source>
        <dbReference type="ARBA" id="ARBA00022840"/>
    </source>
</evidence>
<keyword evidence="1" id="KW-0547">Nucleotide-binding</keyword>
<dbReference type="InterPro" id="IPR002078">
    <property type="entry name" value="Sigma_54_int"/>
</dbReference>
<organism evidence="7 8">
    <name type="scientific">Pseudoxanthomonas taiwanensis</name>
    <dbReference type="NCBI Taxonomy" id="176598"/>
    <lineage>
        <taxon>Bacteria</taxon>
        <taxon>Pseudomonadati</taxon>
        <taxon>Pseudomonadota</taxon>
        <taxon>Gammaproteobacteria</taxon>
        <taxon>Lysobacterales</taxon>
        <taxon>Lysobacteraceae</taxon>
        <taxon>Pseudoxanthomonas</taxon>
    </lineage>
</organism>
<dbReference type="RefSeq" id="WP_162124122.1">
    <property type="nucleotide sequence ID" value="NZ_PDWK01000021.1"/>
</dbReference>
<dbReference type="Gene3D" id="3.40.50.300">
    <property type="entry name" value="P-loop containing nucleotide triphosphate hydrolases"/>
    <property type="match status" value="1"/>
</dbReference>
<keyword evidence="5" id="KW-0804">Transcription</keyword>
<keyword evidence="3" id="KW-0805">Transcription regulation</keyword>
<sequence>MIWLGQPSRREREVLAAAGWGLRVVEAPARTHIGLRGTDLVVALLDLRRANPAWTGEAMRLLERYPELPWAFLGEAPETLPRVRAYLRLREPLDLAQMRSLQPLAEGAAVPEDDDSLVGTSPCMLRIRTNLNKFAPVDLPVLITGETGTGKELAAHALHRMSRRRDGSFIAVNCGALPPYLVQSELFGHEKGAFTGATARRIGMFEAAHGGTIFLDEVGDLPLDAQTNLLRVLQEGTLERIGSHQQIRVDVRVLAATHVNLEQAVAQGRFREDLFYRLDVLRLHMPPLRDRGDDIELLAAHFLEAFRKEHPTRARGFTPEARRAMRLHGWPGNVRELANRVRRAAVVCDTELIPVQALQLDAPDEAQPDGHAICPRQRAERDTLLEALHQSGYNVSECARRLRVSRVTVYRLCRKHQLRLESLRS</sequence>